<dbReference type="Proteomes" id="UP001165186">
    <property type="component" value="Unassembled WGS sequence"/>
</dbReference>
<evidence type="ECO:0000313" key="2">
    <source>
        <dbReference type="Proteomes" id="UP001165186"/>
    </source>
</evidence>
<protein>
    <submittedName>
        <fullName evidence="1">Uncharacterized protein LTHEOB_10223</fullName>
    </submittedName>
</protein>
<accession>A0ACB5S090</accession>
<organism evidence="1 2">
    <name type="scientific">Neofusicoccum parvum</name>
    <dbReference type="NCBI Taxonomy" id="310453"/>
    <lineage>
        <taxon>Eukaryota</taxon>
        <taxon>Fungi</taxon>
        <taxon>Dikarya</taxon>
        <taxon>Ascomycota</taxon>
        <taxon>Pezizomycotina</taxon>
        <taxon>Dothideomycetes</taxon>
        <taxon>Dothideomycetes incertae sedis</taxon>
        <taxon>Botryosphaeriales</taxon>
        <taxon>Botryosphaeriaceae</taxon>
        <taxon>Neofusicoccum</taxon>
    </lineage>
</organism>
<sequence length="188" mass="20829">MSDQPTIRHATRQDVPTVFKIMKEAAIDQDALDAFKVTEESLLATLSFAPALSNGVGSTKASAHSSVTSPLIEFSPGYAKILLIVTPEGDVAGMAMYFYIYSSWLSKPSILLENLGIRAEYRRHGYARMLIAELARELRRIDGGRIEWDCYKDNHRAQKFYESLGAVKPDNIDIFRLGGDALIALAES</sequence>
<name>A0ACB5S090_9PEZI</name>
<evidence type="ECO:0000313" key="1">
    <source>
        <dbReference type="EMBL" id="GME25801.1"/>
    </source>
</evidence>
<keyword evidence="2" id="KW-1185">Reference proteome</keyword>
<proteinExistence type="predicted"/>
<reference evidence="1" key="1">
    <citation type="submission" date="2024-09" db="EMBL/GenBank/DDBJ databases">
        <title>Draft Genome Sequences of Neofusicoccum parvum.</title>
        <authorList>
            <person name="Ashida A."/>
            <person name="Camagna M."/>
            <person name="Tanaka A."/>
            <person name="Takemoto D."/>
        </authorList>
    </citation>
    <scope>NUCLEOTIDE SEQUENCE</scope>
    <source>
        <strain evidence="1">PPO83</strain>
    </source>
</reference>
<comment type="caution">
    <text evidence="1">The sequence shown here is derived from an EMBL/GenBank/DDBJ whole genome shotgun (WGS) entry which is preliminary data.</text>
</comment>
<dbReference type="EMBL" id="BSXG01000023">
    <property type="protein sequence ID" value="GME25801.1"/>
    <property type="molecule type" value="Genomic_DNA"/>
</dbReference>
<gene>
    <name evidence="1" type="primary">g2677</name>
    <name evidence="1" type="ORF">NpPPO83_00002677</name>
</gene>